<feature type="domain" description="ATPase AAA-type core" evidence="1">
    <location>
        <begin position="171"/>
        <end position="286"/>
    </location>
</feature>
<dbReference type="Gene3D" id="3.40.50.300">
    <property type="entry name" value="P-loop containing nucleotide triphosphate hydrolases"/>
    <property type="match status" value="1"/>
</dbReference>
<organism evidence="2 3">
    <name type="scientific">Anaerovibrio slackiae</name>
    <dbReference type="NCBI Taxonomy" id="2652309"/>
    <lineage>
        <taxon>Bacteria</taxon>
        <taxon>Bacillati</taxon>
        <taxon>Bacillota</taxon>
        <taxon>Negativicutes</taxon>
        <taxon>Selenomonadales</taxon>
        <taxon>Selenomonadaceae</taxon>
        <taxon>Anaerovibrio</taxon>
    </lineage>
</organism>
<dbReference type="InterPro" id="IPR051396">
    <property type="entry name" value="Bact_Antivir_Def_Nuclease"/>
</dbReference>
<sequence>MRAYIGYIEINKVRHLRDIKIQLPDGKHLIFTGKNGSGKTSVLEYLRDFLTQYVTLNDYEIIGDNYSGKAMEKQRNIPNKNIDFCAVFSDHNVILKKSCKGEFIIAYYPAERQYKISNEKHIEKVVFQDKYAIDDNPGKYFVKYLLDMKSSQALYATSGKHERADEISRWFENFDRILKRIFDNQSVHLEFDIETYAFYIMEEGREPFAFDALSSGYAAVLDIVTDLMIRMEHKAKNKYDLEGIVLIDEIEAHLHLSLQKNILPMLTELFPNIQFIVSTHSPFILNSISNVVIYDFENKTLVNTEEGLSNIPYKGVVEGYFGASQLSDELKKKFARYQELYGKEKLTDDDVNEIMHLESYLDKIPDYLALDIMADYQKMKLELLDRVE</sequence>
<accession>A0A6I2UCU6</accession>
<evidence type="ECO:0000313" key="2">
    <source>
        <dbReference type="EMBL" id="MSU08547.1"/>
    </source>
</evidence>
<gene>
    <name evidence="2" type="ORF">FYJ84_06070</name>
</gene>
<dbReference type="Pfam" id="PF13304">
    <property type="entry name" value="AAA_21"/>
    <property type="match status" value="1"/>
</dbReference>
<dbReference type="SUPFAM" id="SSF52540">
    <property type="entry name" value="P-loop containing nucleoside triphosphate hydrolases"/>
    <property type="match status" value="1"/>
</dbReference>
<evidence type="ECO:0000259" key="1">
    <source>
        <dbReference type="Pfam" id="PF13304"/>
    </source>
</evidence>
<dbReference type="GO" id="GO:0005524">
    <property type="term" value="F:ATP binding"/>
    <property type="evidence" value="ECO:0007669"/>
    <property type="project" value="InterPro"/>
</dbReference>
<protein>
    <submittedName>
        <fullName evidence="2">AAA family ATPase</fullName>
    </submittedName>
</protein>
<reference evidence="2 3" key="1">
    <citation type="submission" date="2019-08" db="EMBL/GenBank/DDBJ databases">
        <title>In-depth cultivation of the pig gut microbiome towards novel bacterial diversity and tailored functional studies.</title>
        <authorList>
            <person name="Wylensek D."/>
            <person name="Hitch T.C.A."/>
            <person name="Clavel T."/>
        </authorList>
    </citation>
    <scope>NUCLEOTIDE SEQUENCE [LARGE SCALE GENOMIC DNA]</scope>
    <source>
        <strain evidence="2 3">WCA-693-APC-5D-A</strain>
    </source>
</reference>
<evidence type="ECO:0000313" key="3">
    <source>
        <dbReference type="Proteomes" id="UP000433181"/>
    </source>
</evidence>
<dbReference type="PANTHER" id="PTHR43581">
    <property type="entry name" value="ATP/GTP PHOSPHATASE"/>
    <property type="match status" value="1"/>
</dbReference>
<dbReference type="GO" id="GO:0016887">
    <property type="term" value="F:ATP hydrolysis activity"/>
    <property type="evidence" value="ECO:0007669"/>
    <property type="project" value="InterPro"/>
</dbReference>
<dbReference type="AlphaFoldDB" id="A0A6I2UCU6"/>
<dbReference type="InterPro" id="IPR003959">
    <property type="entry name" value="ATPase_AAA_core"/>
</dbReference>
<dbReference type="PANTHER" id="PTHR43581:SF2">
    <property type="entry name" value="EXCINUCLEASE ATPASE SUBUNIT"/>
    <property type="match status" value="1"/>
</dbReference>
<dbReference type="CDD" id="cd00267">
    <property type="entry name" value="ABC_ATPase"/>
    <property type="match status" value="1"/>
</dbReference>
<keyword evidence="3" id="KW-1185">Reference proteome</keyword>
<dbReference type="Proteomes" id="UP000433181">
    <property type="component" value="Unassembled WGS sequence"/>
</dbReference>
<dbReference type="EMBL" id="VUNR01000009">
    <property type="protein sequence ID" value="MSU08547.1"/>
    <property type="molecule type" value="Genomic_DNA"/>
</dbReference>
<proteinExistence type="predicted"/>
<name>A0A6I2UCU6_9FIRM</name>
<dbReference type="InterPro" id="IPR027417">
    <property type="entry name" value="P-loop_NTPase"/>
</dbReference>
<comment type="caution">
    <text evidence="2">The sequence shown here is derived from an EMBL/GenBank/DDBJ whole genome shotgun (WGS) entry which is preliminary data.</text>
</comment>